<dbReference type="Pfam" id="PF01679">
    <property type="entry name" value="Pmp3"/>
    <property type="match status" value="1"/>
</dbReference>
<evidence type="ECO:0000256" key="1">
    <source>
        <dbReference type="ARBA" id="ARBA00004370"/>
    </source>
</evidence>
<comment type="caution">
    <text evidence="8">The sequence shown here is derived from an EMBL/GenBank/DDBJ whole genome shotgun (WGS) entry which is preliminary data.</text>
</comment>
<reference evidence="8 9" key="1">
    <citation type="submission" date="2023-08" db="EMBL/GenBank/DDBJ databases">
        <title>A Necator americanus chromosomal reference genome.</title>
        <authorList>
            <person name="Ilik V."/>
            <person name="Petrzelkova K.J."/>
            <person name="Pardy F."/>
            <person name="Fuh T."/>
            <person name="Niatou-Singa F.S."/>
            <person name="Gouil Q."/>
            <person name="Baker L."/>
            <person name="Ritchie M.E."/>
            <person name="Jex A.R."/>
            <person name="Gazzola D."/>
            <person name="Li H."/>
            <person name="Toshio Fujiwara R."/>
            <person name="Zhan B."/>
            <person name="Aroian R.V."/>
            <person name="Pafco B."/>
            <person name="Schwarz E.M."/>
        </authorList>
    </citation>
    <scope>NUCLEOTIDE SEQUENCE [LARGE SCALE GENOMIC DNA]</scope>
    <source>
        <strain evidence="8 9">Aroian</strain>
        <tissue evidence="8">Whole animal</tissue>
    </source>
</reference>
<keyword evidence="4 6" id="KW-1133">Transmembrane helix</keyword>
<evidence type="ECO:0000256" key="4">
    <source>
        <dbReference type="ARBA" id="ARBA00022989"/>
    </source>
</evidence>
<name>A0ABR1DRR2_NECAM</name>
<keyword evidence="7" id="KW-0732">Signal</keyword>
<feature type="transmembrane region" description="Helical" evidence="6">
    <location>
        <begin position="54"/>
        <end position="75"/>
    </location>
</feature>
<protein>
    <submittedName>
        <fullName evidence="8">Uncharacterized protein</fullName>
    </submittedName>
</protein>
<evidence type="ECO:0000313" key="9">
    <source>
        <dbReference type="Proteomes" id="UP001303046"/>
    </source>
</evidence>
<evidence type="ECO:0000313" key="8">
    <source>
        <dbReference type="EMBL" id="KAK6752596.1"/>
    </source>
</evidence>
<dbReference type="Proteomes" id="UP001303046">
    <property type="component" value="Unassembled WGS sequence"/>
</dbReference>
<dbReference type="InterPro" id="IPR000612">
    <property type="entry name" value="PMP3"/>
</dbReference>
<comment type="similarity">
    <text evidence="2">Belongs to the UPF0057 (PMP3) family.</text>
</comment>
<evidence type="ECO:0000256" key="7">
    <source>
        <dbReference type="SAM" id="SignalP"/>
    </source>
</evidence>
<feature type="transmembrane region" description="Helical" evidence="6">
    <location>
        <begin position="29"/>
        <end position="47"/>
    </location>
</feature>
<sequence length="118" mass="13368">MCVILLCILAIFCPPLAVLFDQGCTAQFWINLLLTFLIWFVKNLVVATRRIHALGLLQPLGHAWVIIFVSVVTTWQDNIVEFVKEFQANPKVSANDKVEDEVAVEVEENLQKDTPDTQ</sequence>
<proteinExistence type="inferred from homology"/>
<organism evidence="8 9">
    <name type="scientific">Necator americanus</name>
    <name type="common">Human hookworm</name>
    <dbReference type="NCBI Taxonomy" id="51031"/>
    <lineage>
        <taxon>Eukaryota</taxon>
        <taxon>Metazoa</taxon>
        <taxon>Ecdysozoa</taxon>
        <taxon>Nematoda</taxon>
        <taxon>Chromadorea</taxon>
        <taxon>Rhabditida</taxon>
        <taxon>Rhabditina</taxon>
        <taxon>Rhabditomorpha</taxon>
        <taxon>Strongyloidea</taxon>
        <taxon>Ancylostomatidae</taxon>
        <taxon>Bunostominae</taxon>
        <taxon>Necator</taxon>
    </lineage>
</organism>
<keyword evidence="5 6" id="KW-0472">Membrane</keyword>
<evidence type="ECO:0000256" key="2">
    <source>
        <dbReference type="ARBA" id="ARBA00009530"/>
    </source>
</evidence>
<keyword evidence="3 6" id="KW-0812">Transmembrane</keyword>
<feature type="signal peptide" evidence="7">
    <location>
        <begin position="1"/>
        <end position="17"/>
    </location>
</feature>
<gene>
    <name evidence="8" type="primary">Necator_chrIV.g17096</name>
    <name evidence="8" type="ORF">RB195_003798</name>
</gene>
<accession>A0ABR1DRR2</accession>
<feature type="chain" id="PRO_5046344881" evidence="7">
    <location>
        <begin position="18"/>
        <end position="118"/>
    </location>
</feature>
<evidence type="ECO:0000256" key="5">
    <source>
        <dbReference type="ARBA" id="ARBA00023136"/>
    </source>
</evidence>
<evidence type="ECO:0000256" key="6">
    <source>
        <dbReference type="SAM" id="Phobius"/>
    </source>
</evidence>
<dbReference type="EMBL" id="JAVFWL010000004">
    <property type="protein sequence ID" value="KAK6752596.1"/>
    <property type="molecule type" value="Genomic_DNA"/>
</dbReference>
<comment type="subcellular location">
    <subcellularLocation>
        <location evidence="1">Membrane</location>
    </subcellularLocation>
</comment>
<keyword evidence="9" id="KW-1185">Reference proteome</keyword>
<evidence type="ECO:0000256" key="3">
    <source>
        <dbReference type="ARBA" id="ARBA00022692"/>
    </source>
</evidence>